<dbReference type="GO" id="GO:0016279">
    <property type="term" value="F:protein-lysine N-methyltransferase activity"/>
    <property type="evidence" value="ECO:0007669"/>
    <property type="project" value="TreeGrafter"/>
</dbReference>
<sequence>MASPPASPVSEDGEPTPWANQADIWDDMQQLEAFVGYNEWARTYLGVHTCTDFVYEYESDDEDDDDAEGAEADADAASAVETAEEMLAKPLVHVANSEPPPAINPAAACKHQQRQKTEDRERGVFVAEDIAPQSVVLSIPFESLLTVDWVRRKHRVLRQIKFFQHLDAETEDDQLAIALLYEKFVAREQSKWFPHITVLPRTYHNIMYFTKQQVDMLQGSNLFFIAEQIHDKVKSDYLALRQKVLRDVATMAVQHGETPEAVEHYFSFENYVWALSTVWSRFVSLNILGEDDELENDAAEPIAVDATGKKKKKKKKSRSKRHVSPEERAMTSLKAMVPVFDMLNHDPAAQMQHYYDIEANAFVLVSNQHWQAGAQLFVNYGPLSNHKLLALYGFVLPNNPFDAIDVWVPMDEATTKLYDLKAHVLEINGIDHLTTPFELTIDHVNELLLIIVRLQEISTTSKTEFEEAAARALDGEIVHGTNENFTLLRLIYTFEQLLAHFPTTCEQDDEQLREHDNAVENGDTDKILSLHDRMAIVLRKSDKLILKENIKMLKWRLLKFLPEQPIGATDTAEC</sequence>
<evidence type="ECO:0000256" key="4">
    <source>
        <dbReference type="SAM" id="MobiDB-lite"/>
    </source>
</evidence>
<dbReference type="PANTHER" id="PTHR13271:SF137">
    <property type="entry name" value="SET DOMAIN-CONTAINING PROTEIN"/>
    <property type="match status" value="1"/>
</dbReference>
<evidence type="ECO:0000256" key="2">
    <source>
        <dbReference type="ARBA" id="ARBA00022679"/>
    </source>
</evidence>
<dbReference type="InterPro" id="IPR046341">
    <property type="entry name" value="SET_dom_sf"/>
</dbReference>
<feature type="domain" description="Rubisco LSMT substrate-binding" evidence="6">
    <location>
        <begin position="414"/>
        <end position="546"/>
    </location>
</feature>
<protein>
    <recommendedName>
        <fullName evidence="9">SET domain-containing protein</fullName>
    </recommendedName>
</protein>
<evidence type="ECO:0000313" key="8">
    <source>
        <dbReference type="Proteomes" id="UP001146120"/>
    </source>
</evidence>
<evidence type="ECO:0000313" key="7">
    <source>
        <dbReference type="EMBL" id="DAZ99740.1"/>
    </source>
</evidence>
<dbReference type="Proteomes" id="UP001146120">
    <property type="component" value="Unassembled WGS sequence"/>
</dbReference>
<dbReference type="InterPro" id="IPR050600">
    <property type="entry name" value="SETD3_SETD6_MTase"/>
</dbReference>
<dbReference type="Gene3D" id="3.90.1420.10">
    <property type="entry name" value="Rubisco LSMT, substrate-binding domain"/>
    <property type="match status" value="1"/>
</dbReference>
<gene>
    <name evidence="7" type="ORF">N0F65_003527</name>
</gene>
<dbReference type="SUPFAM" id="SSF81822">
    <property type="entry name" value="RuBisCo LSMT C-terminal, substrate-binding domain"/>
    <property type="match status" value="1"/>
</dbReference>
<dbReference type="InterPro" id="IPR036464">
    <property type="entry name" value="Rubisco_LSMT_subst-bd_sf"/>
</dbReference>
<dbReference type="InterPro" id="IPR015353">
    <property type="entry name" value="Rubisco_LSMT_subst-bd"/>
</dbReference>
<dbReference type="SUPFAM" id="SSF82199">
    <property type="entry name" value="SET domain"/>
    <property type="match status" value="1"/>
</dbReference>
<dbReference type="Gene3D" id="3.90.1410.10">
    <property type="entry name" value="set domain protein methyltransferase, domain 1"/>
    <property type="match status" value="1"/>
</dbReference>
<organism evidence="7 8">
    <name type="scientific">Lagenidium giganteum</name>
    <dbReference type="NCBI Taxonomy" id="4803"/>
    <lineage>
        <taxon>Eukaryota</taxon>
        <taxon>Sar</taxon>
        <taxon>Stramenopiles</taxon>
        <taxon>Oomycota</taxon>
        <taxon>Peronosporomycetes</taxon>
        <taxon>Pythiales</taxon>
        <taxon>Pythiaceae</taxon>
    </lineage>
</organism>
<proteinExistence type="predicted"/>
<feature type="compositionally biased region" description="Basic residues" evidence="4">
    <location>
        <begin position="309"/>
        <end position="322"/>
    </location>
</feature>
<dbReference type="Pfam" id="PF09273">
    <property type="entry name" value="Rubis-subs-bind"/>
    <property type="match status" value="1"/>
</dbReference>
<keyword evidence="8" id="KW-1185">Reference proteome</keyword>
<dbReference type="GO" id="GO:0032259">
    <property type="term" value="P:methylation"/>
    <property type="evidence" value="ECO:0007669"/>
    <property type="project" value="UniProtKB-KW"/>
</dbReference>
<keyword evidence="1" id="KW-0489">Methyltransferase</keyword>
<reference evidence="7" key="2">
    <citation type="journal article" date="2023" name="Microbiol Resour">
        <title>Decontamination and Annotation of the Draft Genome Sequence of the Oomycete Lagenidium giganteum ARSEF 373.</title>
        <authorList>
            <person name="Morgan W.R."/>
            <person name="Tartar A."/>
        </authorList>
    </citation>
    <scope>NUCLEOTIDE SEQUENCE</scope>
    <source>
        <strain evidence="7">ARSEF 373</strain>
    </source>
</reference>
<accession>A0AAV2YXM7</accession>
<dbReference type="InterPro" id="IPR001214">
    <property type="entry name" value="SET_dom"/>
</dbReference>
<dbReference type="CDD" id="cd10527">
    <property type="entry name" value="SET_LSMT"/>
    <property type="match status" value="1"/>
</dbReference>
<name>A0AAV2YXM7_9STRA</name>
<evidence type="ECO:0008006" key="9">
    <source>
        <dbReference type="Google" id="ProtNLM"/>
    </source>
</evidence>
<evidence type="ECO:0000256" key="1">
    <source>
        <dbReference type="ARBA" id="ARBA00022603"/>
    </source>
</evidence>
<evidence type="ECO:0000256" key="3">
    <source>
        <dbReference type="ARBA" id="ARBA00022691"/>
    </source>
</evidence>
<feature type="region of interest" description="Disordered" evidence="4">
    <location>
        <begin position="305"/>
        <end position="328"/>
    </location>
</feature>
<feature type="region of interest" description="Disordered" evidence="4">
    <location>
        <begin position="1"/>
        <end position="20"/>
    </location>
</feature>
<evidence type="ECO:0000259" key="5">
    <source>
        <dbReference type="Pfam" id="PF00856"/>
    </source>
</evidence>
<keyword evidence="2" id="KW-0808">Transferase</keyword>
<keyword evidence="3" id="KW-0949">S-adenosyl-L-methionine</keyword>
<dbReference type="PANTHER" id="PTHR13271">
    <property type="entry name" value="UNCHARACTERIZED PUTATIVE METHYLTRANSFERASE"/>
    <property type="match status" value="1"/>
</dbReference>
<dbReference type="EMBL" id="DAKRPA010000077">
    <property type="protein sequence ID" value="DAZ99740.1"/>
    <property type="molecule type" value="Genomic_DNA"/>
</dbReference>
<evidence type="ECO:0000259" key="6">
    <source>
        <dbReference type="Pfam" id="PF09273"/>
    </source>
</evidence>
<comment type="caution">
    <text evidence="7">The sequence shown here is derived from an EMBL/GenBank/DDBJ whole genome shotgun (WGS) entry which is preliminary data.</text>
</comment>
<dbReference type="Pfam" id="PF00856">
    <property type="entry name" value="SET"/>
    <property type="match status" value="1"/>
</dbReference>
<feature type="domain" description="SET" evidence="5">
    <location>
        <begin position="122"/>
        <end position="381"/>
    </location>
</feature>
<reference evidence="7" key="1">
    <citation type="submission" date="2022-11" db="EMBL/GenBank/DDBJ databases">
        <authorList>
            <person name="Morgan W.R."/>
            <person name="Tartar A."/>
        </authorList>
    </citation>
    <scope>NUCLEOTIDE SEQUENCE</scope>
    <source>
        <strain evidence="7">ARSEF 373</strain>
    </source>
</reference>
<dbReference type="AlphaFoldDB" id="A0AAV2YXM7"/>